<dbReference type="GO" id="GO:0000156">
    <property type="term" value="F:phosphorelay response regulator activity"/>
    <property type="evidence" value="ECO:0007669"/>
    <property type="project" value="InterPro"/>
</dbReference>
<dbReference type="Pfam" id="PF00486">
    <property type="entry name" value="Trans_reg_C"/>
    <property type="match status" value="1"/>
</dbReference>
<comment type="function">
    <text evidence="12">This protein is a positive regulator for the phosphate regulon. Transcription of this operon is positively regulated by PhoB and PhoR when phosphate is limited.</text>
</comment>
<name>A0A831JSR8_9GAMM</name>
<evidence type="ECO:0000313" key="17">
    <source>
        <dbReference type="EMBL" id="HDK38622.1"/>
    </source>
</evidence>
<evidence type="ECO:0000256" key="3">
    <source>
        <dbReference type="ARBA" id="ARBA00022448"/>
    </source>
</evidence>
<dbReference type="InterPro" id="IPR036388">
    <property type="entry name" value="WH-like_DNA-bd_sf"/>
</dbReference>
<dbReference type="GO" id="GO:0006817">
    <property type="term" value="P:phosphate ion transport"/>
    <property type="evidence" value="ECO:0007669"/>
    <property type="project" value="UniProtKB-KW"/>
</dbReference>
<dbReference type="SUPFAM" id="SSF52172">
    <property type="entry name" value="CheY-like"/>
    <property type="match status" value="1"/>
</dbReference>
<keyword evidence="5 13" id="KW-0597">Phosphoprotein</keyword>
<keyword evidence="3" id="KW-0813">Transport</keyword>
<evidence type="ECO:0000256" key="11">
    <source>
        <dbReference type="ARBA" id="ARBA00023163"/>
    </source>
</evidence>
<evidence type="ECO:0000256" key="2">
    <source>
        <dbReference type="ARBA" id="ARBA00013332"/>
    </source>
</evidence>
<dbReference type="SUPFAM" id="SSF46894">
    <property type="entry name" value="C-terminal effector domain of the bipartite response regulators"/>
    <property type="match status" value="1"/>
</dbReference>
<keyword evidence="4" id="KW-0963">Cytoplasm</keyword>
<comment type="subcellular location">
    <subcellularLocation>
        <location evidence="1">Cytoplasm</location>
    </subcellularLocation>
</comment>
<dbReference type="GO" id="GO:0006355">
    <property type="term" value="P:regulation of DNA-templated transcription"/>
    <property type="evidence" value="ECO:0007669"/>
    <property type="project" value="InterPro"/>
</dbReference>
<dbReference type="InterPro" id="IPR011006">
    <property type="entry name" value="CheY-like_superfamily"/>
</dbReference>
<dbReference type="PANTHER" id="PTHR48111:SF40">
    <property type="entry name" value="PHOSPHATE REGULON TRANSCRIPTIONAL REGULATORY PROTEIN PHOB"/>
    <property type="match status" value="1"/>
</dbReference>
<feature type="domain" description="OmpR/PhoB-type" evidence="16">
    <location>
        <begin position="128"/>
        <end position="226"/>
    </location>
</feature>
<dbReference type="PROSITE" id="PS51755">
    <property type="entry name" value="OMPR_PHOB"/>
    <property type="match status" value="1"/>
</dbReference>
<dbReference type="InterPro" id="IPR039420">
    <property type="entry name" value="WalR-like"/>
</dbReference>
<dbReference type="InterPro" id="IPR001867">
    <property type="entry name" value="OmpR/PhoB-type_DNA-bd"/>
</dbReference>
<keyword evidence="6" id="KW-0592">Phosphate transport</keyword>
<dbReference type="PANTHER" id="PTHR48111">
    <property type="entry name" value="REGULATOR OF RPOS"/>
    <property type="match status" value="1"/>
</dbReference>
<evidence type="ECO:0000259" key="16">
    <source>
        <dbReference type="PROSITE" id="PS51755"/>
    </source>
</evidence>
<dbReference type="Gene3D" id="3.40.50.2300">
    <property type="match status" value="1"/>
</dbReference>
<evidence type="ECO:0000256" key="7">
    <source>
        <dbReference type="ARBA" id="ARBA00023012"/>
    </source>
</evidence>
<accession>A0A831JSR8</accession>
<dbReference type="Gene3D" id="1.10.10.10">
    <property type="entry name" value="Winged helix-like DNA-binding domain superfamily/Winged helix DNA-binding domain"/>
    <property type="match status" value="1"/>
</dbReference>
<keyword evidence="11" id="KW-0804">Transcription</keyword>
<comment type="caution">
    <text evidence="17">The sequence shown here is derived from an EMBL/GenBank/DDBJ whole genome shotgun (WGS) entry which is preliminary data.</text>
</comment>
<dbReference type="InterPro" id="IPR011879">
    <property type="entry name" value="Sig_transdc_resp-reg_PhoB"/>
</dbReference>
<keyword evidence="7" id="KW-0902">Two-component regulatory system</keyword>
<dbReference type="GO" id="GO:0032993">
    <property type="term" value="C:protein-DNA complex"/>
    <property type="evidence" value="ECO:0007669"/>
    <property type="project" value="TreeGrafter"/>
</dbReference>
<protein>
    <recommendedName>
        <fullName evidence="2">Phosphate regulon transcriptional regulatory protein PhoB</fullName>
    </recommendedName>
</protein>
<dbReference type="InterPro" id="IPR001789">
    <property type="entry name" value="Sig_transdc_resp-reg_receiver"/>
</dbReference>
<evidence type="ECO:0000256" key="12">
    <source>
        <dbReference type="ARBA" id="ARBA00024735"/>
    </source>
</evidence>
<evidence type="ECO:0000256" key="6">
    <source>
        <dbReference type="ARBA" id="ARBA00022592"/>
    </source>
</evidence>
<evidence type="ECO:0000256" key="14">
    <source>
        <dbReference type="PROSITE-ProRule" id="PRU01091"/>
    </source>
</evidence>
<keyword evidence="10" id="KW-0010">Activator</keyword>
<dbReference type="CDD" id="cd00383">
    <property type="entry name" value="trans_reg_C"/>
    <property type="match status" value="1"/>
</dbReference>
<dbReference type="GO" id="GO:0005829">
    <property type="term" value="C:cytosol"/>
    <property type="evidence" value="ECO:0007669"/>
    <property type="project" value="TreeGrafter"/>
</dbReference>
<keyword evidence="9 14" id="KW-0238">DNA-binding</keyword>
<evidence type="ECO:0000256" key="10">
    <source>
        <dbReference type="ARBA" id="ARBA00023159"/>
    </source>
</evidence>
<dbReference type="Proteomes" id="UP000885822">
    <property type="component" value="Unassembled WGS sequence"/>
</dbReference>
<reference evidence="17" key="1">
    <citation type="journal article" date="2020" name="mSystems">
        <title>Genome- and Community-Level Interaction Insights into Carbon Utilization and Element Cycling Functions of Hydrothermarchaeota in Hydrothermal Sediment.</title>
        <authorList>
            <person name="Zhou Z."/>
            <person name="Liu Y."/>
            <person name="Xu W."/>
            <person name="Pan J."/>
            <person name="Luo Z.H."/>
            <person name="Li M."/>
        </authorList>
    </citation>
    <scope>NUCLEOTIDE SEQUENCE [LARGE SCALE GENOMIC DNA]</scope>
    <source>
        <strain evidence="17">HyVt-26</strain>
    </source>
</reference>
<organism evidence="17">
    <name type="scientific">Thiolapillus brandeum</name>
    <dbReference type="NCBI Taxonomy" id="1076588"/>
    <lineage>
        <taxon>Bacteria</taxon>
        <taxon>Pseudomonadati</taxon>
        <taxon>Pseudomonadota</taxon>
        <taxon>Gammaproteobacteria</taxon>
        <taxon>Chromatiales</taxon>
        <taxon>Sedimenticolaceae</taxon>
        <taxon>Thiolapillus</taxon>
    </lineage>
</organism>
<evidence type="ECO:0000256" key="5">
    <source>
        <dbReference type="ARBA" id="ARBA00022553"/>
    </source>
</evidence>
<evidence type="ECO:0000256" key="9">
    <source>
        <dbReference type="ARBA" id="ARBA00023125"/>
    </source>
</evidence>
<keyword evidence="8" id="KW-0805">Transcription regulation</keyword>
<dbReference type="AlphaFoldDB" id="A0A831JSR8"/>
<evidence type="ECO:0000256" key="13">
    <source>
        <dbReference type="PROSITE-ProRule" id="PRU00169"/>
    </source>
</evidence>
<dbReference type="SMART" id="SM00862">
    <property type="entry name" value="Trans_reg_C"/>
    <property type="match status" value="1"/>
</dbReference>
<evidence type="ECO:0000259" key="15">
    <source>
        <dbReference type="PROSITE" id="PS50110"/>
    </source>
</evidence>
<feature type="domain" description="Response regulatory" evidence="15">
    <location>
        <begin position="3"/>
        <end position="119"/>
    </location>
</feature>
<gene>
    <name evidence="17" type="primary">phoB</name>
    <name evidence="17" type="ORF">ENG92_06365</name>
</gene>
<evidence type="ECO:0000256" key="1">
    <source>
        <dbReference type="ARBA" id="ARBA00004496"/>
    </source>
</evidence>
<dbReference type="InterPro" id="IPR016032">
    <property type="entry name" value="Sig_transdc_resp-reg_C-effctor"/>
</dbReference>
<feature type="modified residue" description="4-aspartylphosphate" evidence="13">
    <location>
        <position position="52"/>
    </location>
</feature>
<dbReference type="EMBL" id="DRCV01000283">
    <property type="protein sequence ID" value="HDK38622.1"/>
    <property type="molecule type" value="Genomic_DNA"/>
</dbReference>
<dbReference type="CDD" id="cd17618">
    <property type="entry name" value="REC_OmpR_PhoB"/>
    <property type="match status" value="1"/>
</dbReference>
<sequence length="232" mass="26008">MPMILLVEDEAPIRDMLRFALSRAGMEMLDADDVRAAERQLALRRPDLILLDWMLPDETGLTLLKRLRKDKDRHDIPVIMLTARAGEEDKIKGLEIGADDYITKPFSPPELIARINAVLRRATGADAAGALQTGRLSLNPATHLVQCDGVEIDLGPTEYRLLEFLLSHAERVYSRGQLLDYVWPDVREREERTVDVSIRRLRKALAPHDCDALIRTVRGAGYCLSMKGTAGA</sequence>
<dbReference type="PROSITE" id="PS50110">
    <property type="entry name" value="RESPONSE_REGULATORY"/>
    <property type="match status" value="1"/>
</dbReference>
<evidence type="ECO:0000256" key="8">
    <source>
        <dbReference type="ARBA" id="ARBA00023015"/>
    </source>
</evidence>
<dbReference type="Pfam" id="PF00072">
    <property type="entry name" value="Response_reg"/>
    <property type="match status" value="1"/>
</dbReference>
<evidence type="ECO:0000256" key="4">
    <source>
        <dbReference type="ARBA" id="ARBA00022490"/>
    </source>
</evidence>
<dbReference type="SMART" id="SM00448">
    <property type="entry name" value="REC"/>
    <property type="match status" value="1"/>
</dbReference>
<dbReference type="NCBIfam" id="TIGR02154">
    <property type="entry name" value="PhoB"/>
    <property type="match status" value="1"/>
</dbReference>
<dbReference type="Gene3D" id="6.10.250.690">
    <property type="match status" value="1"/>
</dbReference>
<proteinExistence type="predicted"/>
<feature type="DNA-binding region" description="OmpR/PhoB-type" evidence="14">
    <location>
        <begin position="128"/>
        <end position="226"/>
    </location>
</feature>
<dbReference type="GO" id="GO:0000976">
    <property type="term" value="F:transcription cis-regulatory region binding"/>
    <property type="evidence" value="ECO:0007669"/>
    <property type="project" value="TreeGrafter"/>
</dbReference>